<name>A0A450ZSJ6_9GAMM</name>
<protein>
    <submittedName>
        <fullName evidence="1">Uncharacterized protein</fullName>
    </submittedName>
</protein>
<dbReference type="AlphaFoldDB" id="A0A450ZSJ6"/>
<evidence type="ECO:0000313" key="2">
    <source>
        <dbReference type="EMBL" id="VFK58672.1"/>
    </source>
</evidence>
<dbReference type="EMBL" id="CAADFY010000150">
    <property type="protein sequence ID" value="VFK58672.1"/>
    <property type="molecule type" value="Genomic_DNA"/>
</dbReference>
<evidence type="ECO:0000313" key="1">
    <source>
        <dbReference type="EMBL" id="VFK56748.1"/>
    </source>
</evidence>
<proteinExistence type="predicted"/>
<gene>
    <name evidence="1" type="ORF">BECKTUN1418D_GA0071000_105215</name>
    <name evidence="2" type="ORF">BECKTUN1418F_GA0071002_11505</name>
</gene>
<sequence>MANKRLSIRKIQKVLRLACEQGLGIQAICVKLHRLRWEIIYAVPRWRDLPGLCRLISIKQP</sequence>
<reference evidence="1" key="1">
    <citation type="submission" date="2019-02" db="EMBL/GenBank/DDBJ databases">
        <authorList>
            <person name="Gruber-Vodicka R. H."/>
            <person name="Seah K. B. B."/>
        </authorList>
    </citation>
    <scope>NUCLEOTIDE SEQUENCE</scope>
    <source>
        <strain evidence="1">BECK_BY1</strain>
        <strain evidence="2">BECK_BY3</strain>
    </source>
</reference>
<organism evidence="1">
    <name type="scientific">Candidatus Kentrum sp. TUN</name>
    <dbReference type="NCBI Taxonomy" id="2126343"/>
    <lineage>
        <taxon>Bacteria</taxon>
        <taxon>Pseudomonadati</taxon>
        <taxon>Pseudomonadota</taxon>
        <taxon>Gammaproteobacteria</taxon>
        <taxon>Candidatus Kentrum</taxon>
    </lineage>
</organism>
<dbReference type="EMBL" id="CAADFX010000052">
    <property type="protein sequence ID" value="VFK56748.1"/>
    <property type="molecule type" value="Genomic_DNA"/>
</dbReference>
<accession>A0A450ZSJ6</accession>